<sequence>MVTQKDIADYVGVSRTAVSLVLNNAPNSTVSEKTRALILKAAKEMGYKDTEVKPKICYVFYNRESNDPRYLQHLKITEAAAARFGYTLLFMSIRPNPQDHQRLNELARSQDTAGIIVSGLLDETVIGILEESKVPHLYFGCTERTDIHVVVSNHHKAAYLAVRQLIELGHRRIAFFSGSLGLLVNKRELAGYTEALEEAGIEIDKSLIQTGKEEDGDELCNRLHEMNIEYTAAYCTNTIIQFGVLQGLKRLGIDVPGEISLIGNEFTELVRLSVPQLTTMLHGGSQKEIPVLRLIDIIQRKRTDILNEYISDYELFPGGTLAKCRE</sequence>
<dbReference type="Proteomes" id="UP001589619">
    <property type="component" value="Unassembled WGS sequence"/>
</dbReference>
<dbReference type="Pfam" id="PF00356">
    <property type="entry name" value="LacI"/>
    <property type="match status" value="1"/>
</dbReference>
<feature type="domain" description="HTH lacI-type" evidence="4">
    <location>
        <begin position="2"/>
        <end position="48"/>
    </location>
</feature>
<evidence type="ECO:0000259" key="4">
    <source>
        <dbReference type="PROSITE" id="PS50932"/>
    </source>
</evidence>
<dbReference type="Pfam" id="PF00532">
    <property type="entry name" value="Peripla_BP_1"/>
    <property type="match status" value="1"/>
</dbReference>
<dbReference type="SUPFAM" id="SSF47413">
    <property type="entry name" value="lambda repressor-like DNA-binding domains"/>
    <property type="match status" value="1"/>
</dbReference>
<comment type="caution">
    <text evidence="5">The sequence shown here is derived from an EMBL/GenBank/DDBJ whole genome shotgun (WGS) entry which is preliminary data.</text>
</comment>
<evidence type="ECO:0000313" key="6">
    <source>
        <dbReference type="Proteomes" id="UP001589619"/>
    </source>
</evidence>
<proteinExistence type="predicted"/>
<keyword evidence="2 5" id="KW-0238">DNA-binding</keyword>
<evidence type="ECO:0000256" key="2">
    <source>
        <dbReference type="ARBA" id="ARBA00023125"/>
    </source>
</evidence>
<dbReference type="PANTHER" id="PTHR30146:SF154">
    <property type="entry name" value="TRANSCRIPTION REGULATOR, MEMBER OF GALR FAMILY"/>
    <property type="match status" value="1"/>
</dbReference>
<evidence type="ECO:0000256" key="3">
    <source>
        <dbReference type="ARBA" id="ARBA00023163"/>
    </source>
</evidence>
<dbReference type="InterPro" id="IPR000843">
    <property type="entry name" value="HTH_LacI"/>
</dbReference>
<organism evidence="5 6">
    <name type="scientific">Paenibacillus hodogayensis</name>
    <dbReference type="NCBI Taxonomy" id="279208"/>
    <lineage>
        <taxon>Bacteria</taxon>
        <taxon>Bacillati</taxon>
        <taxon>Bacillota</taxon>
        <taxon>Bacilli</taxon>
        <taxon>Bacillales</taxon>
        <taxon>Paenibacillaceae</taxon>
        <taxon>Paenibacillus</taxon>
    </lineage>
</organism>
<dbReference type="Gene3D" id="3.40.50.2300">
    <property type="match status" value="2"/>
</dbReference>
<dbReference type="InterPro" id="IPR010982">
    <property type="entry name" value="Lambda_DNA-bd_dom_sf"/>
</dbReference>
<keyword evidence="6" id="KW-1185">Reference proteome</keyword>
<gene>
    <name evidence="5" type="ORF">ACFFNY_11765</name>
</gene>
<dbReference type="InterPro" id="IPR028082">
    <property type="entry name" value="Peripla_BP_I"/>
</dbReference>
<keyword evidence="1" id="KW-0805">Transcription regulation</keyword>
<dbReference type="SMART" id="SM00354">
    <property type="entry name" value="HTH_LACI"/>
    <property type="match status" value="1"/>
</dbReference>
<reference evidence="5 6" key="1">
    <citation type="submission" date="2024-09" db="EMBL/GenBank/DDBJ databases">
        <authorList>
            <person name="Sun Q."/>
            <person name="Mori K."/>
        </authorList>
    </citation>
    <scope>NUCLEOTIDE SEQUENCE [LARGE SCALE GENOMIC DNA]</scope>
    <source>
        <strain evidence="5 6">JCM 12520</strain>
    </source>
</reference>
<evidence type="ECO:0000313" key="5">
    <source>
        <dbReference type="EMBL" id="MFB9752234.1"/>
    </source>
</evidence>
<dbReference type="SUPFAM" id="SSF53822">
    <property type="entry name" value="Periplasmic binding protein-like I"/>
    <property type="match status" value="1"/>
</dbReference>
<dbReference type="RefSeq" id="WP_344911096.1">
    <property type="nucleotide sequence ID" value="NZ_BAAAYO010000010.1"/>
</dbReference>
<protein>
    <submittedName>
        <fullName evidence="5">LacI family DNA-binding transcriptional regulator</fullName>
    </submittedName>
</protein>
<name>A0ABV5VVA4_9BACL</name>
<dbReference type="PANTHER" id="PTHR30146">
    <property type="entry name" value="LACI-RELATED TRANSCRIPTIONAL REPRESSOR"/>
    <property type="match status" value="1"/>
</dbReference>
<dbReference type="InterPro" id="IPR001761">
    <property type="entry name" value="Peripla_BP/Lac1_sug-bd_dom"/>
</dbReference>
<keyword evidence="3" id="KW-0804">Transcription</keyword>
<dbReference type="PROSITE" id="PS50932">
    <property type="entry name" value="HTH_LACI_2"/>
    <property type="match status" value="1"/>
</dbReference>
<accession>A0ABV5VVA4</accession>
<dbReference type="CDD" id="cd06267">
    <property type="entry name" value="PBP1_LacI_sugar_binding-like"/>
    <property type="match status" value="1"/>
</dbReference>
<dbReference type="CDD" id="cd01392">
    <property type="entry name" value="HTH_LacI"/>
    <property type="match status" value="1"/>
</dbReference>
<dbReference type="GO" id="GO:0003677">
    <property type="term" value="F:DNA binding"/>
    <property type="evidence" value="ECO:0007669"/>
    <property type="project" value="UniProtKB-KW"/>
</dbReference>
<evidence type="ECO:0000256" key="1">
    <source>
        <dbReference type="ARBA" id="ARBA00023015"/>
    </source>
</evidence>
<dbReference type="Gene3D" id="1.10.260.40">
    <property type="entry name" value="lambda repressor-like DNA-binding domains"/>
    <property type="match status" value="1"/>
</dbReference>
<dbReference type="EMBL" id="JBHMAG010000009">
    <property type="protein sequence ID" value="MFB9752234.1"/>
    <property type="molecule type" value="Genomic_DNA"/>
</dbReference>